<protein>
    <submittedName>
        <fullName evidence="3">Inner membrane protein YpjD</fullName>
    </submittedName>
</protein>
<dbReference type="InterPro" id="IPR052372">
    <property type="entry name" value="YpjD/HemX"/>
</dbReference>
<feature type="transmembrane region" description="Helical" evidence="1">
    <location>
        <begin position="181"/>
        <end position="207"/>
    </location>
</feature>
<dbReference type="RefSeq" id="WP_377602205.1">
    <property type="nucleotide sequence ID" value="NZ_JBHUME010000007.1"/>
</dbReference>
<keyword evidence="1" id="KW-1133">Transmembrane helix</keyword>
<dbReference type="InterPro" id="IPR002541">
    <property type="entry name" value="Cyt_c_assembly"/>
</dbReference>
<dbReference type="PANTHER" id="PTHR38034">
    <property type="entry name" value="INNER MEMBRANE PROTEIN YPJD"/>
    <property type="match status" value="1"/>
</dbReference>
<feature type="transmembrane region" description="Helical" evidence="1">
    <location>
        <begin position="131"/>
        <end position="157"/>
    </location>
</feature>
<reference evidence="4" key="1">
    <citation type="journal article" date="2019" name="Int. J. Syst. Evol. Microbiol.">
        <title>The Global Catalogue of Microorganisms (GCM) 10K type strain sequencing project: providing services to taxonomists for standard genome sequencing and annotation.</title>
        <authorList>
            <consortium name="The Broad Institute Genomics Platform"/>
            <consortium name="The Broad Institute Genome Sequencing Center for Infectious Disease"/>
            <person name="Wu L."/>
            <person name="Ma J."/>
        </authorList>
    </citation>
    <scope>NUCLEOTIDE SEQUENCE [LARGE SCALE GENOMIC DNA]</scope>
    <source>
        <strain evidence="4">KCTC 3950</strain>
    </source>
</reference>
<dbReference type="PANTHER" id="PTHR38034:SF1">
    <property type="entry name" value="INNER MEMBRANE PROTEIN YPJD"/>
    <property type="match status" value="1"/>
</dbReference>
<dbReference type="Proteomes" id="UP001597541">
    <property type="component" value="Unassembled WGS sequence"/>
</dbReference>
<comment type="caution">
    <text evidence="3">The sequence shown here is derived from an EMBL/GenBank/DDBJ whole genome shotgun (WGS) entry which is preliminary data.</text>
</comment>
<evidence type="ECO:0000313" key="3">
    <source>
        <dbReference type="EMBL" id="MFD2612550.1"/>
    </source>
</evidence>
<dbReference type="Pfam" id="PF01578">
    <property type="entry name" value="Cytochrom_C_asm"/>
    <property type="match status" value="1"/>
</dbReference>
<evidence type="ECO:0000256" key="1">
    <source>
        <dbReference type="SAM" id="Phobius"/>
    </source>
</evidence>
<accession>A0ABW5PC57</accession>
<organism evidence="3 4">
    <name type="scientific">Paenibacillus gansuensis</name>
    <dbReference type="NCBI Taxonomy" id="306542"/>
    <lineage>
        <taxon>Bacteria</taxon>
        <taxon>Bacillati</taxon>
        <taxon>Bacillota</taxon>
        <taxon>Bacilli</taxon>
        <taxon>Bacillales</taxon>
        <taxon>Paenibacillaceae</taxon>
        <taxon>Paenibacillus</taxon>
    </lineage>
</organism>
<keyword evidence="1" id="KW-0812">Transmembrane</keyword>
<name>A0ABW5PC57_9BACL</name>
<evidence type="ECO:0000259" key="2">
    <source>
        <dbReference type="Pfam" id="PF01578"/>
    </source>
</evidence>
<feature type="transmembrane region" description="Helical" evidence="1">
    <location>
        <begin position="93"/>
        <end position="111"/>
    </location>
</feature>
<sequence>MASSSWIYDATIYIYALSLLFYFSDFARQNKSAKRMGEGLLIFVWVLQTLFFIVRMVEHRYMPVYTMFEVLFFFSWLLVTASLVISRFFRIDFIVFFVNVIGFAIFTLNIFSNLESIAPARHGKVTDELLIVHSALAILSYAVFTISAIFAGMYLFLHYRLKSKKWTDKVRRFPSLVTMEYYTNLTVVIGTPMLIMALALGVMRIIVVGDWGQLLDMKVWTSIFVLAAYSYYLWFRAKSSRGGDQLAMWNLAAFGIIILNFAINFVSGFHGWNGA</sequence>
<feature type="transmembrane region" description="Helical" evidence="1">
    <location>
        <begin position="6"/>
        <end position="27"/>
    </location>
</feature>
<feature type="transmembrane region" description="Helical" evidence="1">
    <location>
        <begin position="39"/>
        <end position="57"/>
    </location>
</feature>
<keyword evidence="4" id="KW-1185">Reference proteome</keyword>
<feature type="transmembrane region" description="Helical" evidence="1">
    <location>
        <begin position="219"/>
        <end position="235"/>
    </location>
</feature>
<gene>
    <name evidence="3" type="ORF">ACFSUF_08965</name>
</gene>
<dbReference type="EMBL" id="JBHUME010000007">
    <property type="protein sequence ID" value="MFD2612550.1"/>
    <property type="molecule type" value="Genomic_DNA"/>
</dbReference>
<keyword evidence="1" id="KW-0472">Membrane</keyword>
<feature type="transmembrane region" description="Helical" evidence="1">
    <location>
        <begin position="63"/>
        <end position="86"/>
    </location>
</feature>
<feature type="transmembrane region" description="Helical" evidence="1">
    <location>
        <begin position="247"/>
        <end position="272"/>
    </location>
</feature>
<proteinExistence type="predicted"/>
<evidence type="ECO:0000313" key="4">
    <source>
        <dbReference type="Proteomes" id="UP001597541"/>
    </source>
</evidence>
<feature type="domain" description="Cytochrome c assembly protein" evidence="2">
    <location>
        <begin position="67"/>
        <end position="270"/>
    </location>
</feature>